<accession>A0AAE0A8S0</accession>
<protein>
    <recommendedName>
        <fullName evidence="6">Malectin-like domain-containing protein</fullName>
    </recommendedName>
</protein>
<evidence type="ECO:0000256" key="4">
    <source>
        <dbReference type="ARBA" id="ARBA00022989"/>
    </source>
</evidence>
<dbReference type="EMBL" id="JANJYJ010000006">
    <property type="protein sequence ID" value="KAK3206162.1"/>
    <property type="molecule type" value="Genomic_DNA"/>
</dbReference>
<comment type="subcellular location">
    <subcellularLocation>
        <location evidence="1">Membrane</location>
        <topology evidence="1">Single-pass membrane protein</topology>
    </subcellularLocation>
</comment>
<dbReference type="PANTHER" id="PTHR45631:SF44">
    <property type="entry name" value="CARBOHYDRATE-BINDING PROTEIN OF THE ER PROTEIN"/>
    <property type="match status" value="1"/>
</dbReference>
<organism evidence="7 8">
    <name type="scientific">Dipteronia sinensis</name>
    <dbReference type="NCBI Taxonomy" id="43782"/>
    <lineage>
        <taxon>Eukaryota</taxon>
        <taxon>Viridiplantae</taxon>
        <taxon>Streptophyta</taxon>
        <taxon>Embryophyta</taxon>
        <taxon>Tracheophyta</taxon>
        <taxon>Spermatophyta</taxon>
        <taxon>Magnoliopsida</taxon>
        <taxon>eudicotyledons</taxon>
        <taxon>Gunneridae</taxon>
        <taxon>Pentapetalae</taxon>
        <taxon>rosids</taxon>
        <taxon>malvids</taxon>
        <taxon>Sapindales</taxon>
        <taxon>Sapindaceae</taxon>
        <taxon>Hippocastanoideae</taxon>
        <taxon>Acereae</taxon>
        <taxon>Dipteronia</taxon>
    </lineage>
</organism>
<evidence type="ECO:0000313" key="8">
    <source>
        <dbReference type="Proteomes" id="UP001281410"/>
    </source>
</evidence>
<keyword evidence="8" id="KW-1185">Reference proteome</keyword>
<dbReference type="Proteomes" id="UP001281410">
    <property type="component" value="Unassembled WGS sequence"/>
</dbReference>
<evidence type="ECO:0000313" key="7">
    <source>
        <dbReference type="EMBL" id="KAK3206162.1"/>
    </source>
</evidence>
<evidence type="ECO:0000256" key="5">
    <source>
        <dbReference type="ARBA" id="ARBA00023136"/>
    </source>
</evidence>
<keyword evidence="3" id="KW-0732">Signal</keyword>
<keyword evidence="2" id="KW-0812">Transmembrane</keyword>
<comment type="caution">
    <text evidence="7">The sequence shown here is derived from an EMBL/GenBank/DDBJ whole genome shotgun (WGS) entry which is preliminary data.</text>
</comment>
<sequence length="125" mass="13728">MNTAIFHEAIYIAMGDNISVCVAQTFPNMFPFISAVEVRTLTPTMYSQVDANSGLVLRRRVAFGTKDIVKYPDDTYDRIWFPAINSGIFTEATSSAIIGNTLANDPPTEVLQNAFITQNTSTAIV</sequence>
<dbReference type="PANTHER" id="PTHR45631">
    <property type="entry name" value="OS07G0107800 PROTEIN-RELATED"/>
    <property type="match status" value="1"/>
</dbReference>
<evidence type="ECO:0000256" key="3">
    <source>
        <dbReference type="ARBA" id="ARBA00022729"/>
    </source>
</evidence>
<dbReference type="GO" id="GO:0016020">
    <property type="term" value="C:membrane"/>
    <property type="evidence" value="ECO:0007669"/>
    <property type="project" value="UniProtKB-SubCell"/>
</dbReference>
<gene>
    <name evidence="7" type="ORF">Dsin_020208</name>
</gene>
<proteinExistence type="predicted"/>
<evidence type="ECO:0000256" key="1">
    <source>
        <dbReference type="ARBA" id="ARBA00004167"/>
    </source>
</evidence>
<dbReference type="Pfam" id="PF12819">
    <property type="entry name" value="Malectin_like"/>
    <property type="match status" value="1"/>
</dbReference>
<evidence type="ECO:0000259" key="6">
    <source>
        <dbReference type="Pfam" id="PF12819"/>
    </source>
</evidence>
<evidence type="ECO:0000256" key="2">
    <source>
        <dbReference type="ARBA" id="ARBA00022692"/>
    </source>
</evidence>
<keyword evidence="5" id="KW-0472">Membrane</keyword>
<keyword evidence="4" id="KW-1133">Transmembrane helix</keyword>
<dbReference type="InterPro" id="IPR024788">
    <property type="entry name" value="Malectin-like_Carb-bd_dom"/>
</dbReference>
<name>A0AAE0A8S0_9ROSI</name>
<feature type="domain" description="Malectin-like" evidence="6">
    <location>
        <begin position="5"/>
        <end position="122"/>
    </location>
</feature>
<reference evidence="7" key="1">
    <citation type="journal article" date="2023" name="Plant J.">
        <title>Genome sequences and population genomics provide insights into the demographic history, inbreeding, and mutation load of two 'living fossil' tree species of Dipteronia.</title>
        <authorList>
            <person name="Feng Y."/>
            <person name="Comes H.P."/>
            <person name="Chen J."/>
            <person name="Zhu S."/>
            <person name="Lu R."/>
            <person name="Zhang X."/>
            <person name="Li P."/>
            <person name="Qiu J."/>
            <person name="Olsen K.M."/>
            <person name="Qiu Y."/>
        </authorList>
    </citation>
    <scope>NUCLEOTIDE SEQUENCE</scope>
    <source>
        <strain evidence="7">NBL</strain>
    </source>
</reference>
<dbReference type="AlphaFoldDB" id="A0AAE0A8S0"/>